<dbReference type="GO" id="GO:0000287">
    <property type="term" value="F:magnesium ion binding"/>
    <property type="evidence" value="ECO:0007669"/>
    <property type="project" value="UniProtKB-UniRule"/>
</dbReference>
<evidence type="ECO:0000313" key="10">
    <source>
        <dbReference type="EMBL" id="SMF06448.1"/>
    </source>
</evidence>
<dbReference type="Proteomes" id="UP000192903">
    <property type="component" value="Unassembled WGS sequence"/>
</dbReference>
<evidence type="ECO:0000256" key="4">
    <source>
        <dbReference type="ARBA" id="ARBA00022723"/>
    </source>
</evidence>
<dbReference type="InterPro" id="IPR050556">
    <property type="entry name" value="Type_II_TA_system_RNase"/>
</dbReference>
<evidence type="ECO:0000259" key="9">
    <source>
        <dbReference type="Pfam" id="PF01850"/>
    </source>
</evidence>
<dbReference type="AlphaFoldDB" id="A0A1X7D1H3"/>
<dbReference type="RefSeq" id="WP_085420249.1">
    <property type="nucleotide sequence ID" value="NZ_FXAF01000002.1"/>
</dbReference>
<sequence>MIVIDTSALIAIVKNEAMAFACQEALAEETHVLLNAATLTEALIVARGKKCLPGLTKLVAQLPLTIIDVDEIRAERAAAAYAQWGKSFHKASLNFGDCFAYATAKEFDCPLLYVGDDFPRTDVKSAIAPSVA</sequence>
<dbReference type="CDD" id="cd09871">
    <property type="entry name" value="PIN_MtVapC28-VapC30-like"/>
    <property type="match status" value="1"/>
</dbReference>
<keyword evidence="4 8" id="KW-0479">Metal-binding</keyword>
<evidence type="ECO:0000256" key="5">
    <source>
        <dbReference type="ARBA" id="ARBA00022801"/>
    </source>
</evidence>
<dbReference type="PANTHER" id="PTHR33653:SF1">
    <property type="entry name" value="RIBONUCLEASE VAPC2"/>
    <property type="match status" value="1"/>
</dbReference>
<evidence type="ECO:0000256" key="8">
    <source>
        <dbReference type="HAMAP-Rule" id="MF_00265"/>
    </source>
</evidence>
<evidence type="ECO:0000256" key="3">
    <source>
        <dbReference type="ARBA" id="ARBA00022722"/>
    </source>
</evidence>
<keyword evidence="2 8" id="KW-1277">Toxin-antitoxin system</keyword>
<dbReference type="Gene3D" id="3.40.50.1010">
    <property type="entry name" value="5'-nuclease"/>
    <property type="match status" value="1"/>
</dbReference>
<organism evidence="10 11">
    <name type="scientific">Xaviernesmea oryzae</name>
    <dbReference type="NCBI Taxonomy" id="464029"/>
    <lineage>
        <taxon>Bacteria</taxon>
        <taxon>Pseudomonadati</taxon>
        <taxon>Pseudomonadota</taxon>
        <taxon>Alphaproteobacteria</taxon>
        <taxon>Hyphomicrobiales</taxon>
        <taxon>Rhizobiaceae</taxon>
        <taxon>Rhizobium/Agrobacterium group</taxon>
        <taxon>Xaviernesmea</taxon>
    </lineage>
</organism>
<proteinExistence type="inferred from homology"/>
<dbReference type="HAMAP" id="MF_00265">
    <property type="entry name" value="VapC_Nob1"/>
    <property type="match status" value="1"/>
</dbReference>
<dbReference type="PANTHER" id="PTHR33653">
    <property type="entry name" value="RIBONUCLEASE VAPC2"/>
    <property type="match status" value="1"/>
</dbReference>
<keyword evidence="3 8" id="KW-0540">Nuclease</keyword>
<accession>A0A1X7D1H3</accession>
<evidence type="ECO:0000256" key="1">
    <source>
        <dbReference type="ARBA" id="ARBA00001946"/>
    </source>
</evidence>
<feature type="binding site" evidence="8">
    <location>
        <position position="5"/>
    </location>
    <ligand>
        <name>Mg(2+)</name>
        <dbReference type="ChEBI" id="CHEBI:18420"/>
    </ligand>
</feature>
<dbReference type="GO" id="GO:0016787">
    <property type="term" value="F:hydrolase activity"/>
    <property type="evidence" value="ECO:0007669"/>
    <property type="project" value="UniProtKB-KW"/>
</dbReference>
<keyword evidence="6 8" id="KW-0460">Magnesium</keyword>
<dbReference type="InterPro" id="IPR029060">
    <property type="entry name" value="PIN-like_dom_sf"/>
</dbReference>
<gene>
    <name evidence="8" type="primary">vapC</name>
    <name evidence="10" type="ORF">SAMN02982989_4847</name>
</gene>
<evidence type="ECO:0000256" key="6">
    <source>
        <dbReference type="ARBA" id="ARBA00022842"/>
    </source>
</evidence>
<dbReference type="GO" id="GO:0004540">
    <property type="term" value="F:RNA nuclease activity"/>
    <property type="evidence" value="ECO:0007669"/>
    <property type="project" value="InterPro"/>
</dbReference>
<dbReference type="Pfam" id="PF01850">
    <property type="entry name" value="PIN"/>
    <property type="match status" value="1"/>
</dbReference>
<comment type="function">
    <text evidence="8">Toxic component of a toxin-antitoxin (TA) system. An RNase.</text>
</comment>
<dbReference type="EC" id="3.1.-.-" evidence="8"/>
<dbReference type="EMBL" id="FXAF01000002">
    <property type="protein sequence ID" value="SMF06448.1"/>
    <property type="molecule type" value="Genomic_DNA"/>
</dbReference>
<evidence type="ECO:0000313" key="11">
    <source>
        <dbReference type="Proteomes" id="UP000192903"/>
    </source>
</evidence>
<dbReference type="GO" id="GO:0090729">
    <property type="term" value="F:toxin activity"/>
    <property type="evidence" value="ECO:0007669"/>
    <property type="project" value="UniProtKB-KW"/>
</dbReference>
<protein>
    <recommendedName>
        <fullName evidence="8">Ribonuclease VapC</fullName>
        <shortName evidence="8">RNase VapC</shortName>
        <ecNumber evidence="8">3.1.-.-</ecNumber>
    </recommendedName>
    <alternativeName>
        <fullName evidence="8">Toxin VapC</fullName>
    </alternativeName>
</protein>
<keyword evidence="5 8" id="KW-0378">Hydrolase</keyword>
<dbReference type="OrthoDB" id="32625at2"/>
<reference evidence="11" key="1">
    <citation type="submission" date="2017-04" db="EMBL/GenBank/DDBJ databases">
        <authorList>
            <person name="Varghese N."/>
            <person name="Submissions S."/>
        </authorList>
    </citation>
    <scope>NUCLEOTIDE SEQUENCE [LARGE SCALE GENOMIC DNA]</scope>
    <source>
        <strain evidence="11">B4P</strain>
    </source>
</reference>
<dbReference type="SUPFAM" id="SSF88723">
    <property type="entry name" value="PIN domain-like"/>
    <property type="match status" value="1"/>
</dbReference>
<feature type="domain" description="PIN" evidence="9">
    <location>
        <begin position="2"/>
        <end position="123"/>
    </location>
</feature>
<name>A0A1X7D1H3_9HYPH</name>
<dbReference type="InterPro" id="IPR022907">
    <property type="entry name" value="VapC_family"/>
</dbReference>
<feature type="binding site" evidence="8">
    <location>
        <position position="97"/>
    </location>
    <ligand>
        <name>Mg(2+)</name>
        <dbReference type="ChEBI" id="CHEBI:18420"/>
    </ligand>
</feature>
<comment type="cofactor">
    <cofactor evidence="1 8">
        <name>Mg(2+)</name>
        <dbReference type="ChEBI" id="CHEBI:18420"/>
    </cofactor>
</comment>
<dbReference type="STRING" id="464029.SAMN02982989_4847"/>
<keyword evidence="8" id="KW-0800">Toxin</keyword>
<evidence type="ECO:0000256" key="2">
    <source>
        <dbReference type="ARBA" id="ARBA00022649"/>
    </source>
</evidence>
<dbReference type="InterPro" id="IPR002716">
    <property type="entry name" value="PIN_dom"/>
</dbReference>
<keyword evidence="11" id="KW-1185">Reference proteome</keyword>
<evidence type="ECO:0000256" key="7">
    <source>
        <dbReference type="ARBA" id="ARBA00038093"/>
    </source>
</evidence>
<comment type="similarity">
    <text evidence="7 8">Belongs to the PINc/VapC protein family.</text>
</comment>